<dbReference type="GO" id="GO:0016787">
    <property type="term" value="F:hydrolase activity"/>
    <property type="evidence" value="ECO:0007669"/>
    <property type="project" value="UniProtKB-KW"/>
</dbReference>
<feature type="domain" description="Helicase ATP-binding" evidence="9">
    <location>
        <begin position="1"/>
        <end position="113"/>
    </location>
</feature>
<dbReference type="Gene3D" id="3.40.50.300">
    <property type="entry name" value="P-loop containing nucleotide triphosphate hydrolases"/>
    <property type="match status" value="1"/>
</dbReference>
<protein>
    <recommendedName>
        <fullName evidence="13">DNA repair protein RAD16</fullName>
    </recommendedName>
</protein>
<keyword evidence="5" id="KW-0862">Zinc</keyword>
<dbReference type="InterPro" id="IPR000330">
    <property type="entry name" value="SNF2_N"/>
</dbReference>
<evidence type="ECO:0000313" key="11">
    <source>
        <dbReference type="EMBL" id="CAD7619546.1"/>
    </source>
</evidence>
<keyword evidence="12" id="KW-1185">Reference proteome</keyword>
<evidence type="ECO:0008006" key="13">
    <source>
        <dbReference type="Google" id="ProtNLM"/>
    </source>
</evidence>
<evidence type="ECO:0000256" key="3">
    <source>
        <dbReference type="ARBA" id="ARBA00022801"/>
    </source>
</evidence>
<evidence type="ECO:0000256" key="6">
    <source>
        <dbReference type="ARBA" id="ARBA00022840"/>
    </source>
</evidence>
<evidence type="ECO:0000259" key="10">
    <source>
        <dbReference type="PROSITE" id="PS51194"/>
    </source>
</evidence>
<dbReference type="CDD" id="cd18793">
    <property type="entry name" value="SF2_C_SNF"/>
    <property type="match status" value="1"/>
</dbReference>
<keyword evidence="3" id="KW-0378">Hydrolase</keyword>
<gene>
    <name evidence="11" type="ORF">OSB1V03_LOCUS47</name>
</gene>
<dbReference type="SMART" id="SM00490">
    <property type="entry name" value="HELICc"/>
    <property type="match status" value="1"/>
</dbReference>
<dbReference type="Pfam" id="PF00176">
    <property type="entry name" value="SNF2-rel_dom"/>
    <property type="match status" value="1"/>
</dbReference>
<dbReference type="PROSITE" id="PS50089">
    <property type="entry name" value="ZF_RING_2"/>
    <property type="match status" value="1"/>
</dbReference>
<dbReference type="PROSITE" id="PS51194">
    <property type="entry name" value="HELICASE_CTER"/>
    <property type="match status" value="1"/>
</dbReference>
<dbReference type="InterPro" id="IPR049730">
    <property type="entry name" value="SNF2/RAD54-like_C"/>
</dbReference>
<proteinExistence type="predicted"/>
<keyword evidence="2 7" id="KW-0863">Zinc-finger</keyword>
<evidence type="ECO:0000256" key="1">
    <source>
        <dbReference type="ARBA" id="ARBA00022741"/>
    </source>
</evidence>
<accession>A0A7R9KB13</accession>
<dbReference type="InterPro" id="IPR013083">
    <property type="entry name" value="Znf_RING/FYVE/PHD"/>
</dbReference>
<keyword evidence="1" id="KW-0547">Nucleotide-binding</keyword>
<dbReference type="Pfam" id="PF00271">
    <property type="entry name" value="Helicase_C"/>
    <property type="match status" value="1"/>
</dbReference>
<reference evidence="11" key="1">
    <citation type="submission" date="2020-11" db="EMBL/GenBank/DDBJ databases">
        <authorList>
            <person name="Tran Van P."/>
        </authorList>
    </citation>
    <scope>NUCLEOTIDE SEQUENCE</scope>
</reference>
<evidence type="ECO:0000259" key="8">
    <source>
        <dbReference type="PROSITE" id="PS50089"/>
    </source>
</evidence>
<dbReference type="GO" id="GO:0006289">
    <property type="term" value="P:nucleotide-excision repair"/>
    <property type="evidence" value="ECO:0007669"/>
    <property type="project" value="TreeGrafter"/>
</dbReference>
<dbReference type="EMBL" id="CAJPIZ010000007">
    <property type="protein sequence ID" value="CAG2099976.1"/>
    <property type="molecule type" value="Genomic_DNA"/>
</dbReference>
<feature type="domain" description="RING-type" evidence="8">
    <location>
        <begin position="264"/>
        <end position="314"/>
    </location>
</feature>
<dbReference type="InterPro" id="IPR027417">
    <property type="entry name" value="P-loop_NTPase"/>
</dbReference>
<keyword evidence="2 7" id="KW-0479">Metal-binding</keyword>
<dbReference type="Gene3D" id="3.30.40.10">
    <property type="entry name" value="Zinc/RING finger domain, C3HC4 (zinc finger)"/>
    <property type="match status" value="1"/>
</dbReference>
<dbReference type="GO" id="GO:0004386">
    <property type="term" value="F:helicase activity"/>
    <property type="evidence" value="ECO:0007669"/>
    <property type="project" value="UniProtKB-KW"/>
</dbReference>
<dbReference type="Gene3D" id="3.40.50.10810">
    <property type="entry name" value="Tandem AAA-ATPase domain"/>
    <property type="match status" value="1"/>
</dbReference>
<sequence length="525" mass="60723">NDPVNYTKNECDLKVFEGTSRISPIKDNLTLQKLYITTYGTLESQYRRKISKLHGIDFYRVILDEAHCIKDASTSTSRAVCALKAQKRWALTGTPLQNRVNDLLSLLRFLNVDPHGYYLCKKCNCKSNSWLRRHEIDNDSTTNNNDNAIEDFGHTEYSVEVFNKLQLLTNKIILRRTKLGLEEELGLPSKVVYIKKCIFSPEENEFYISLYTNTKMEFNKYIQKMGSVNNLNYVHIFDLLNKMRMAVNHPYLLIPKNERTAFICGICNEEAENPVKSKCNHYFCMKEAEELFTNSGRYNIQNSNLNVTICPVCKIPLTIDFNYTENGIGSNLGTTNWVTSTKIEKLIEILYSTKNKREIIDEDNLQQLSPRSAPKSIVFSQFTQFLEILRWRLERAGFRVVKIYGSMTITQRAAAIKEFNENPDITIFLISLKAGGVALNLTAAEQVFLMDLWWNPAVEEQAMDRIHRIGQFRPIKIYRIIIENSIESRILALQQKKRALFESTVDNDQAALQRLTPDDLMFLFN</sequence>
<feature type="domain" description="Helicase C-terminal" evidence="10">
    <location>
        <begin position="364"/>
        <end position="512"/>
    </location>
</feature>
<dbReference type="InterPro" id="IPR050628">
    <property type="entry name" value="SNF2_RAD54_helicase_TF"/>
</dbReference>
<evidence type="ECO:0000256" key="2">
    <source>
        <dbReference type="ARBA" id="ARBA00022771"/>
    </source>
</evidence>
<feature type="non-terminal residue" evidence="11">
    <location>
        <position position="1"/>
    </location>
</feature>
<dbReference type="SUPFAM" id="SSF57850">
    <property type="entry name" value="RING/U-box"/>
    <property type="match status" value="1"/>
</dbReference>
<dbReference type="InterPro" id="IPR001841">
    <property type="entry name" value="Znf_RING"/>
</dbReference>
<keyword evidence="4" id="KW-0347">Helicase</keyword>
<evidence type="ECO:0000256" key="4">
    <source>
        <dbReference type="ARBA" id="ARBA00022806"/>
    </source>
</evidence>
<dbReference type="PANTHER" id="PTHR45626">
    <property type="entry name" value="TRANSCRIPTION TERMINATION FACTOR 2-RELATED"/>
    <property type="match status" value="1"/>
</dbReference>
<dbReference type="GO" id="GO:0005634">
    <property type="term" value="C:nucleus"/>
    <property type="evidence" value="ECO:0007669"/>
    <property type="project" value="TreeGrafter"/>
</dbReference>
<evidence type="ECO:0000256" key="5">
    <source>
        <dbReference type="ARBA" id="ARBA00022833"/>
    </source>
</evidence>
<feature type="non-terminal residue" evidence="11">
    <location>
        <position position="525"/>
    </location>
</feature>
<dbReference type="Proteomes" id="UP000759131">
    <property type="component" value="Unassembled WGS sequence"/>
</dbReference>
<dbReference type="EMBL" id="OC854582">
    <property type="protein sequence ID" value="CAD7619546.1"/>
    <property type="molecule type" value="Genomic_DNA"/>
</dbReference>
<dbReference type="GO" id="GO:0008094">
    <property type="term" value="F:ATP-dependent activity, acting on DNA"/>
    <property type="evidence" value="ECO:0007669"/>
    <property type="project" value="TreeGrafter"/>
</dbReference>
<evidence type="ECO:0000256" key="7">
    <source>
        <dbReference type="PROSITE-ProRule" id="PRU00175"/>
    </source>
</evidence>
<dbReference type="InterPro" id="IPR014001">
    <property type="entry name" value="Helicase_ATP-bd"/>
</dbReference>
<dbReference type="AlphaFoldDB" id="A0A7R9KB13"/>
<evidence type="ECO:0000313" key="12">
    <source>
        <dbReference type="Proteomes" id="UP000759131"/>
    </source>
</evidence>
<name>A0A7R9KB13_9ACAR</name>
<dbReference type="InterPro" id="IPR038718">
    <property type="entry name" value="SNF2-like_sf"/>
</dbReference>
<dbReference type="InterPro" id="IPR001650">
    <property type="entry name" value="Helicase_C-like"/>
</dbReference>
<dbReference type="PROSITE" id="PS51192">
    <property type="entry name" value="HELICASE_ATP_BIND_1"/>
    <property type="match status" value="1"/>
</dbReference>
<keyword evidence="6" id="KW-0067">ATP-binding</keyword>
<dbReference type="SUPFAM" id="SSF52540">
    <property type="entry name" value="P-loop containing nucleoside triphosphate hydrolases"/>
    <property type="match status" value="1"/>
</dbReference>
<dbReference type="GO" id="GO:0005524">
    <property type="term" value="F:ATP binding"/>
    <property type="evidence" value="ECO:0007669"/>
    <property type="project" value="UniProtKB-KW"/>
</dbReference>
<organism evidence="11">
    <name type="scientific">Medioppia subpectinata</name>
    <dbReference type="NCBI Taxonomy" id="1979941"/>
    <lineage>
        <taxon>Eukaryota</taxon>
        <taxon>Metazoa</taxon>
        <taxon>Ecdysozoa</taxon>
        <taxon>Arthropoda</taxon>
        <taxon>Chelicerata</taxon>
        <taxon>Arachnida</taxon>
        <taxon>Acari</taxon>
        <taxon>Acariformes</taxon>
        <taxon>Sarcoptiformes</taxon>
        <taxon>Oribatida</taxon>
        <taxon>Brachypylina</taxon>
        <taxon>Oppioidea</taxon>
        <taxon>Oppiidae</taxon>
        <taxon>Medioppia</taxon>
    </lineage>
</organism>
<dbReference type="GO" id="GO:0008270">
    <property type="term" value="F:zinc ion binding"/>
    <property type="evidence" value="ECO:0007669"/>
    <property type="project" value="UniProtKB-KW"/>
</dbReference>
<dbReference type="OrthoDB" id="423559at2759"/>
<evidence type="ECO:0000259" key="9">
    <source>
        <dbReference type="PROSITE" id="PS51192"/>
    </source>
</evidence>
<dbReference type="PANTHER" id="PTHR45626:SF12">
    <property type="entry name" value="DNA REPAIR PROTEIN RAD16"/>
    <property type="match status" value="1"/>
</dbReference>